<feature type="compositionally biased region" description="Polar residues" evidence="1">
    <location>
        <begin position="14"/>
        <end position="31"/>
    </location>
</feature>
<feature type="compositionally biased region" description="Polar residues" evidence="1">
    <location>
        <begin position="53"/>
        <end position="66"/>
    </location>
</feature>
<evidence type="ECO:0000313" key="2">
    <source>
        <dbReference type="EMBL" id="KAF6798143.1"/>
    </source>
</evidence>
<proteinExistence type="predicted"/>
<keyword evidence="3" id="KW-1185">Reference proteome</keyword>
<dbReference type="AlphaFoldDB" id="A0A8H6IUU0"/>
<name>A0A8H6IUU0_9PEZI</name>
<feature type="compositionally biased region" description="Polar residues" evidence="1">
    <location>
        <begin position="241"/>
        <end position="254"/>
    </location>
</feature>
<dbReference type="Proteomes" id="UP000639643">
    <property type="component" value="Unassembled WGS sequence"/>
</dbReference>
<feature type="region of interest" description="Disordered" evidence="1">
    <location>
        <begin position="162"/>
        <end position="310"/>
    </location>
</feature>
<gene>
    <name evidence="2" type="ORF">CMUS01_15747</name>
</gene>
<evidence type="ECO:0000313" key="3">
    <source>
        <dbReference type="Proteomes" id="UP000639643"/>
    </source>
</evidence>
<accession>A0A8H6IUU0</accession>
<sequence>MSISLDNILFYSAPTPTQQSATITTENSRVISSYPPTPVETTPRENPLPPVTLLSSDVQPATSPSMPSGVATAAMPTSSSTSPDDDNTTHSAFHRSLTNAASDVGLKSLGGDKGSFCTGQQQPSQTTHAVNDGFLGWLQRHQATPAKSTNIEEISESLARTAENTCSASVEPGPPPSTLTTLPGQDTHCHPQSSTRQPTPGQTIDDPMPNASAGLTDQTPVGAPEPRSRATPRRSKLWSPSAGQTETAPDTNAQSPPPAPSPPIGRQTRKRQLPIGAYAEADSDTEPDNEDASEQDDKELFSKGCHQQSSQSTADIIYTINWDSKKVKPDHKANRGQWNPDRRTTTAMSFPTESKLEIFAEEANLYKATLETSRSVFKT</sequence>
<feature type="compositionally biased region" description="Polar residues" evidence="1">
    <location>
        <begin position="190"/>
        <end position="202"/>
    </location>
</feature>
<feature type="compositionally biased region" description="Acidic residues" evidence="1">
    <location>
        <begin position="281"/>
        <end position="297"/>
    </location>
</feature>
<feature type="compositionally biased region" description="Low complexity" evidence="1">
    <location>
        <begin position="71"/>
        <end position="82"/>
    </location>
</feature>
<protein>
    <submittedName>
        <fullName evidence="2">Uncharacterized protein</fullName>
    </submittedName>
</protein>
<reference evidence="2" key="1">
    <citation type="journal article" date="2020" name="Phytopathology">
        <title>Genome Sequence Resources of Colletotrichum truncatum, C. plurivorum, C. musicola, and C. sojae: Four Species Pathogenic to Soybean (Glycine max).</title>
        <authorList>
            <person name="Rogerio F."/>
            <person name="Boufleur T.R."/>
            <person name="Ciampi-Guillardi M."/>
            <person name="Sukno S.A."/>
            <person name="Thon M.R."/>
            <person name="Massola Junior N.S."/>
            <person name="Baroncelli R."/>
        </authorList>
    </citation>
    <scope>NUCLEOTIDE SEQUENCE</scope>
    <source>
        <strain evidence="2">LFN0074</strain>
    </source>
</reference>
<dbReference type="EMBL" id="WIGM01001416">
    <property type="protein sequence ID" value="KAF6798143.1"/>
    <property type="molecule type" value="Genomic_DNA"/>
</dbReference>
<organism evidence="2 3">
    <name type="scientific">Colletotrichum musicola</name>
    <dbReference type="NCBI Taxonomy" id="2175873"/>
    <lineage>
        <taxon>Eukaryota</taxon>
        <taxon>Fungi</taxon>
        <taxon>Dikarya</taxon>
        <taxon>Ascomycota</taxon>
        <taxon>Pezizomycotina</taxon>
        <taxon>Sordariomycetes</taxon>
        <taxon>Hypocreomycetidae</taxon>
        <taxon>Glomerellales</taxon>
        <taxon>Glomerellaceae</taxon>
        <taxon>Colletotrichum</taxon>
        <taxon>Colletotrichum orchidearum species complex</taxon>
    </lineage>
</organism>
<feature type="region of interest" description="Disordered" evidence="1">
    <location>
        <begin position="14"/>
        <end position="91"/>
    </location>
</feature>
<evidence type="ECO:0000256" key="1">
    <source>
        <dbReference type="SAM" id="MobiDB-lite"/>
    </source>
</evidence>
<comment type="caution">
    <text evidence="2">The sequence shown here is derived from an EMBL/GenBank/DDBJ whole genome shotgun (WGS) entry which is preliminary data.</text>
</comment>